<organism evidence="1">
    <name type="scientific">Albugo laibachii Nc14</name>
    <dbReference type="NCBI Taxonomy" id="890382"/>
    <lineage>
        <taxon>Eukaryota</taxon>
        <taxon>Sar</taxon>
        <taxon>Stramenopiles</taxon>
        <taxon>Oomycota</taxon>
        <taxon>Peronosporomycetes</taxon>
        <taxon>Albuginales</taxon>
        <taxon>Albuginaceae</taxon>
        <taxon>Albugo</taxon>
    </lineage>
</organism>
<dbReference type="InterPro" id="IPR005024">
    <property type="entry name" value="Snf7_fam"/>
</dbReference>
<proteinExistence type="predicted"/>
<reference evidence="1" key="1">
    <citation type="journal article" date="2011" name="PLoS Biol.">
        <title>Gene gain and loss during evolution of obligate parasitism in the white rust pathogen of Arabidopsis thaliana.</title>
        <authorList>
            <person name="Kemen E."/>
            <person name="Gardiner A."/>
            <person name="Schultz-Larsen T."/>
            <person name="Kemen A.C."/>
            <person name="Balmuth A.L."/>
            <person name="Robert-Seilaniantz A."/>
            <person name="Bailey K."/>
            <person name="Holub E."/>
            <person name="Studholme D.J."/>
            <person name="Maclean D."/>
            <person name="Jones J.D."/>
        </authorList>
    </citation>
    <scope>NUCLEOTIDE SEQUENCE</scope>
</reference>
<name>F0X2D5_9STRA</name>
<accession>F0X2D5</accession>
<dbReference type="EMBL" id="FR824820">
    <property type="protein sequence ID" value="CCA28021.1"/>
    <property type="molecule type" value="Genomic_DNA"/>
</dbReference>
<evidence type="ECO:0000313" key="1">
    <source>
        <dbReference type="EMBL" id="CCA28021.1"/>
    </source>
</evidence>
<sequence>MRFTAKGLVRSAKKCEKNQIVQKGKLKIALEQGNVEGAKIYAQSAIREKTQALQYLQLSSRIDAVAARIQTAISLGALQANMKGVVNGMDTVMGTMNVDSIASTMDKFEKNFDDLDVRSAYMEGAMASGNALSTPASQVDALIQMVADENGLEVAGMLDSAGSLDALPLSSSVPIKKKENDDLSQRLAALRNS</sequence>
<dbReference type="HOGENOM" id="CLU_080826_0_0_1"/>
<dbReference type="PANTHER" id="PTHR10476">
    <property type="entry name" value="CHARGED MULTIVESICULAR BODY PROTEIN"/>
    <property type="match status" value="1"/>
</dbReference>
<dbReference type="Pfam" id="PF03357">
    <property type="entry name" value="Snf7"/>
    <property type="match status" value="1"/>
</dbReference>
<gene>
    <name evidence="1" type="primary">AlNc14C982G12687</name>
    <name evidence="1" type="ORF">ALNC14_141650</name>
</gene>
<reference evidence="1" key="2">
    <citation type="submission" date="2011-02" db="EMBL/GenBank/DDBJ databases">
        <authorList>
            <person name="MacLean D."/>
        </authorList>
    </citation>
    <scope>NUCLEOTIDE SEQUENCE</scope>
</reference>
<protein>
    <submittedName>
        <fullName evidence="1">Charged multivesicular body protein 1b2 putative</fullName>
    </submittedName>
</protein>
<dbReference type="AlphaFoldDB" id="F0X2D5"/>
<dbReference type="GO" id="GO:0007034">
    <property type="term" value="P:vacuolar transport"/>
    <property type="evidence" value="ECO:0007669"/>
    <property type="project" value="InterPro"/>
</dbReference>
<dbReference type="Gene3D" id="6.10.140.1230">
    <property type="match status" value="1"/>
</dbReference>